<organism evidence="3 4">
    <name type="scientific">Luedemannella flava</name>
    <dbReference type="NCBI Taxonomy" id="349316"/>
    <lineage>
        <taxon>Bacteria</taxon>
        <taxon>Bacillati</taxon>
        <taxon>Actinomycetota</taxon>
        <taxon>Actinomycetes</taxon>
        <taxon>Micromonosporales</taxon>
        <taxon>Micromonosporaceae</taxon>
        <taxon>Luedemannella</taxon>
    </lineage>
</organism>
<evidence type="ECO:0000313" key="3">
    <source>
        <dbReference type="EMBL" id="GAA1835366.1"/>
    </source>
</evidence>
<evidence type="ECO:0000313" key="4">
    <source>
        <dbReference type="Proteomes" id="UP001500218"/>
    </source>
</evidence>
<feature type="transmembrane region" description="Helical" evidence="2">
    <location>
        <begin position="126"/>
        <end position="145"/>
    </location>
</feature>
<keyword evidence="2" id="KW-0812">Transmembrane</keyword>
<keyword evidence="2" id="KW-1133">Transmembrane helix</keyword>
<evidence type="ECO:0000256" key="1">
    <source>
        <dbReference type="SAM" id="MobiDB-lite"/>
    </source>
</evidence>
<protein>
    <submittedName>
        <fullName evidence="3">DUF3043 domain-containing protein</fullName>
    </submittedName>
</protein>
<name>A0ABN2MRW4_9ACTN</name>
<proteinExistence type="predicted"/>
<dbReference type="EMBL" id="BAAALT010000289">
    <property type="protein sequence ID" value="GAA1835366.1"/>
    <property type="molecule type" value="Genomic_DNA"/>
</dbReference>
<sequence length="220" mass="24600">MGAGLGYPCPVPTLFRRKSNDLVADAVAQVEAAPADEGTLADAQSKAYTPSKGRATPKRKDGGRRVAEPPPKNRREAYRRLREKDRAERAENRAAMLAGREDKLLPRDRGPERRLVRDVVDSRRNIGTMFFLGALIVIVGSSKSMPPAVQVAANLFWVFLALAVIIDSFLLCRKVKRLIKERLPKTTTKMGGHYFYAIMRSITFRKIRMPAPQVKIGEQI</sequence>
<reference evidence="3 4" key="1">
    <citation type="journal article" date="2019" name="Int. J. Syst. Evol. Microbiol.">
        <title>The Global Catalogue of Microorganisms (GCM) 10K type strain sequencing project: providing services to taxonomists for standard genome sequencing and annotation.</title>
        <authorList>
            <consortium name="The Broad Institute Genomics Platform"/>
            <consortium name="The Broad Institute Genome Sequencing Center for Infectious Disease"/>
            <person name="Wu L."/>
            <person name="Ma J."/>
        </authorList>
    </citation>
    <scope>NUCLEOTIDE SEQUENCE [LARGE SCALE GENOMIC DNA]</scope>
    <source>
        <strain evidence="3 4">JCM 13250</strain>
    </source>
</reference>
<feature type="region of interest" description="Disordered" evidence="1">
    <location>
        <begin position="32"/>
        <end position="93"/>
    </location>
</feature>
<feature type="transmembrane region" description="Helical" evidence="2">
    <location>
        <begin position="151"/>
        <end position="172"/>
    </location>
</feature>
<comment type="caution">
    <text evidence="3">The sequence shown here is derived from an EMBL/GenBank/DDBJ whole genome shotgun (WGS) entry which is preliminary data.</text>
</comment>
<keyword evidence="4" id="KW-1185">Reference proteome</keyword>
<evidence type="ECO:0000256" key="2">
    <source>
        <dbReference type="SAM" id="Phobius"/>
    </source>
</evidence>
<dbReference type="InterPro" id="IPR021403">
    <property type="entry name" value="DUF3043"/>
</dbReference>
<dbReference type="Proteomes" id="UP001500218">
    <property type="component" value="Unassembled WGS sequence"/>
</dbReference>
<dbReference type="Pfam" id="PF11241">
    <property type="entry name" value="DUF3043"/>
    <property type="match status" value="1"/>
</dbReference>
<keyword evidence="2" id="KW-0472">Membrane</keyword>
<feature type="compositionally biased region" description="Basic and acidic residues" evidence="1">
    <location>
        <begin position="58"/>
        <end position="92"/>
    </location>
</feature>
<accession>A0ABN2MRW4</accession>
<gene>
    <name evidence="3" type="ORF">GCM10009682_61950</name>
</gene>